<keyword evidence="2" id="KW-1185">Reference proteome</keyword>
<sequence length="597" mass="62203">MMTHRRSTATTDARSTRRSRRALWITLAVVVVLLLAAAAWLAFRALAARDALAATADEAALLQQSVLAGEHDDLDARARSISAHASDAARATGDPVWRAAEILPWVGANLRAVRDISEIADELARNGVPPLLDAADAVDLDSLGVTGNTVDLAPLDAARPALESAVGVFSAAAERAGAIDTGWTLPIITDAVDEVRQTLEPAASTVDGLARAASLLPSMLGADGPRDYLLLMQNNAEVRSSGGIPGAFAVLHAEDGAISLTGQASTADFRKFDEPIAELDAATVALFDEQPGQYVQHALQIPDFPKAAALAAEFWAQTMGSRVDGVLAVDTVTIADLLRATGPVSAGEYELTPDDAVDILLSRVYADEPSPIQLDAFFAGASSAVFEAVTDGRASPAALVEALAAAGDDGRIRMWSADPSEQERLAETTLAGALPIDGAEEVFAGVFFNDSTGGKMNYYTAADITGTLASCGDESRASVDVVWTNTLDPEQAESLPHYVTGNGSSKVDPGQVRTRIAVYGPQGWTASRSTLDGAAAPGQATIDQGRPVIQYEMTLSPGESTTVSVDFAGAADEAQLGLVSTPLIRDPNVRLTTTGCE</sequence>
<accession>A0AAU0MF97</accession>
<evidence type="ECO:0000313" key="2">
    <source>
        <dbReference type="Proteomes" id="UP001329313"/>
    </source>
</evidence>
<dbReference type="AlphaFoldDB" id="A0AAU0MF97"/>
<dbReference type="EMBL" id="CP137080">
    <property type="protein sequence ID" value="WOQ68831.1"/>
    <property type="molecule type" value="Genomic_DNA"/>
</dbReference>
<name>A0AAU0MF97_9MICO</name>
<organism evidence="1 2">
    <name type="scientific">Microbacterium limosum</name>
    <dbReference type="NCBI Taxonomy" id="3079935"/>
    <lineage>
        <taxon>Bacteria</taxon>
        <taxon>Bacillati</taxon>
        <taxon>Actinomycetota</taxon>
        <taxon>Actinomycetes</taxon>
        <taxon>Micrococcales</taxon>
        <taxon>Microbacteriaceae</taxon>
        <taxon>Microbacterium</taxon>
    </lineage>
</organism>
<dbReference type="KEGG" id="mliy:RYJ27_08920"/>
<dbReference type="RefSeq" id="WP_330169972.1">
    <property type="nucleotide sequence ID" value="NZ_CP137080.1"/>
</dbReference>
<proteinExistence type="predicted"/>
<dbReference type="Proteomes" id="UP001329313">
    <property type="component" value="Chromosome"/>
</dbReference>
<dbReference type="InterPro" id="IPR025101">
    <property type="entry name" value="DUF4012"/>
</dbReference>
<protein>
    <submittedName>
        <fullName evidence="1">DUF4012 domain-containing protein</fullName>
    </submittedName>
</protein>
<reference evidence="1 2" key="1">
    <citation type="submission" date="2023-10" db="EMBL/GenBank/DDBJ databases">
        <title>Y20.</title>
        <authorList>
            <person name="Zhang G."/>
            <person name="Ding Y."/>
        </authorList>
    </citation>
    <scope>NUCLEOTIDE SEQUENCE [LARGE SCALE GENOMIC DNA]</scope>
    <source>
        <strain evidence="1 2">Y20</strain>
    </source>
</reference>
<gene>
    <name evidence="1" type="ORF">RYJ27_08920</name>
</gene>
<evidence type="ECO:0000313" key="1">
    <source>
        <dbReference type="EMBL" id="WOQ68831.1"/>
    </source>
</evidence>
<dbReference type="Pfam" id="PF13196">
    <property type="entry name" value="DUF4012"/>
    <property type="match status" value="1"/>
</dbReference>